<protein>
    <submittedName>
        <fullName evidence="2">Uncharacterized protein</fullName>
    </submittedName>
</protein>
<evidence type="ECO:0000256" key="1">
    <source>
        <dbReference type="SAM" id="MobiDB-lite"/>
    </source>
</evidence>
<gene>
    <name evidence="2" type="ORF">CGI_10014615</name>
</gene>
<dbReference type="EMBL" id="JH815881">
    <property type="protein sequence ID" value="EKC29306.1"/>
    <property type="molecule type" value="Genomic_DNA"/>
</dbReference>
<evidence type="ECO:0000313" key="2">
    <source>
        <dbReference type="EMBL" id="EKC29306.1"/>
    </source>
</evidence>
<sequence length="114" mass="12466">MQRCFVLDKTIVDHGVGLVNLNVTYSNNGVTDICGFYPGLLSHEGDLVSFYCPPKARATTRHVVNCELTGRQRARTRPKSLQSSGSSGRRRPAHESKTVPLGEAEQPSIAGRLE</sequence>
<organism evidence="2">
    <name type="scientific">Magallana gigas</name>
    <name type="common">Pacific oyster</name>
    <name type="synonym">Crassostrea gigas</name>
    <dbReference type="NCBI Taxonomy" id="29159"/>
    <lineage>
        <taxon>Eukaryota</taxon>
        <taxon>Metazoa</taxon>
        <taxon>Spiralia</taxon>
        <taxon>Lophotrochozoa</taxon>
        <taxon>Mollusca</taxon>
        <taxon>Bivalvia</taxon>
        <taxon>Autobranchia</taxon>
        <taxon>Pteriomorphia</taxon>
        <taxon>Ostreida</taxon>
        <taxon>Ostreoidea</taxon>
        <taxon>Ostreidae</taxon>
        <taxon>Magallana</taxon>
    </lineage>
</organism>
<dbReference type="HOGENOM" id="CLU_2123403_0_0_1"/>
<name>K1R5R1_MAGGI</name>
<dbReference type="AlphaFoldDB" id="K1R5R1"/>
<feature type="region of interest" description="Disordered" evidence="1">
    <location>
        <begin position="68"/>
        <end position="114"/>
    </location>
</feature>
<accession>K1R5R1</accession>
<proteinExistence type="predicted"/>
<reference evidence="2" key="1">
    <citation type="journal article" date="2012" name="Nature">
        <title>The oyster genome reveals stress adaptation and complexity of shell formation.</title>
        <authorList>
            <person name="Zhang G."/>
            <person name="Fang X."/>
            <person name="Guo X."/>
            <person name="Li L."/>
            <person name="Luo R."/>
            <person name="Xu F."/>
            <person name="Yang P."/>
            <person name="Zhang L."/>
            <person name="Wang X."/>
            <person name="Qi H."/>
            <person name="Xiong Z."/>
            <person name="Que H."/>
            <person name="Xie Y."/>
            <person name="Holland P.W."/>
            <person name="Paps J."/>
            <person name="Zhu Y."/>
            <person name="Wu F."/>
            <person name="Chen Y."/>
            <person name="Wang J."/>
            <person name="Peng C."/>
            <person name="Meng J."/>
            <person name="Yang L."/>
            <person name="Liu J."/>
            <person name="Wen B."/>
            <person name="Zhang N."/>
            <person name="Huang Z."/>
            <person name="Zhu Q."/>
            <person name="Feng Y."/>
            <person name="Mount A."/>
            <person name="Hedgecock D."/>
            <person name="Xu Z."/>
            <person name="Liu Y."/>
            <person name="Domazet-Loso T."/>
            <person name="Du Y."/>
            <person name="Sun X."/>
            <person name="Zhang S."/>
            <person name="Liu B."/>
            <person name="Cheng P."/>
            <person name="Jiang X."/>
            <person name="Li J."/>
            <person name="Fan D."/>
            <person name="Wang W."/>
            <person name="Fu W."/>
            <person name="Wang T."/>
            <person name="Wang B."/>
            <person name="Zhang J."/>
            <person name="Peng Z."/>
            <person name="Li Y."/>
            <person name="Li N."/>
            <person name="Wang J."/>
            <person name="Chen M."/>
            <person name="He Y."/>
            <person name="Tan F."/>
            <person name="Song X."/>
            <person name="Zheng Q."/>
            <person name="Huang R."/>
            <person name="Yang H."/>
            <person name="Du X."/>
            <person name="Chen L."/>
            <person name="Yang M."/>
            <person name="Gaffney P.M."/>
            <person name="Wang S."/>
            <person name="Luo L."/>
            <person name="She Z."/>
            <person name="Ming Y."/>
            <person name="Huang W."/>
            <person name="Zhang S."/>
            <person name="Huang B."/>
            <person name="Zhang Y."/>
            <person name="Qu T."/>
            <person name="Ni P."/>
            <person name="Miao G."/>
            <person name="Wang J."/>
            <person name="Wang Q."/>
            <person name="Steinberg C.E."/>
            <person name="Wang H."/>
            <person name="Li N."/>
            <person name="Qian L."/>
            <person name="Zhang G."/>
            <person name="Li Y."/>
            <person name="Yang H."/>
            <person name="Liu X."/>
            <person name="Wang J."/>
            <person name="Yin Y."/>
            <person name="Wang J."/>
        </authorList>
    </citation>
    <scope>NUCLEOTIDE SEQUENCE [LARGE SCALE GENOMIC DNA]</scope>
    <source>
        <strain evidence="2">05x7-T-G4-1.051#20</strain>
    </source>
</reference>
<dbReference type="InParanoid" id="K1R5R1"/>